<keyword evidence="1" id="KW-1133">Transmembrane helix</keyword>
<feature type="transmembrane region" description="Helical" evidence="1">
    <location>
        <begin position="16"/>
        <end position="42"/>
    </location>
</feature>
<protein>
    <recommendedName>
        <fullName evidence="4">PEP-CTERM protein-sorting domain-containing protein</fullName>
    </recommendedName>
</protein>
<proteinExistence type="predicted"/>
<evidence type="ECO:0000256" key="1">
    <source>
        <dbReference type="SAM" id="Phobius"/>
    </source>
</evidence>
<sequence>MAGGARRAGVIRIESFGSYFTVGICIMNCFRLMVCLVLGAYVSTSASAGVMSLTLDSRGVDLNALELGDSVTIDVLLDRLGIGKLTDLGATVTLSSTSHLSDPAVNPIAGDIVPDPLDVLFSGGFFNDSVDAQFTTFFSFVPDPEINSDGVFFSFDLTAIAAGSGSIGFDLFSPFAIAADDPLNPIFDIDTSELNYTVTASNAVPEPASLLCFGCIAVASLTQRRRCRSRRSRPA</sequence>
<evidence type="ECO:0000313" key="3">
    <source>
        <dbReference type="Proteomes" id="UP000318081"/>
    </source>
</evidence>
<dbReference type="Proteomes" id="UP000318081">
    <property type="component" value="Chromosome"/>
</dbReference>
<keyword evidence="1" id="KW-0812">Transmembrane</keyword>
<dbReference type="EMBL" id="CP036432">
    <property type="protein sequence ID" value="QDV86445.1"/>
    <property type="molecule type" value="Genomic_DNA"/>
</dbReference>
<evidence type="ECO:0008006" key="4">
    <source>
        <dbReference type="Google" id="ProtNLM"/>
    </source>
</evidence>
<keyword evidence="1" id="KW-0472">Membrane</keyword>
<keyword evidence="3" id="KW-1185">Reference proteome</keyword>
<gene>
    <name evidence="2" type="ORF">TBK1r_54640</name>
</gene>
<name>A0ABX5XWQ0_9BACT</name>
<organism evidence="2 3">
    <name type="scientific">Stieleria magnilauensis</name>
    <dbReference type="NCBI Taxonomy" id="2527963"/>
    <lineage>
        <taxon>Bacteria</taxon>
        <taxon>Pseudomonadati</taxon>
        <taxon>Planctomycetota</taxon>
        <taxon>Planctomycetia</taxon>
        <taxon>Pirellulales</taxon>
        <taxon>Pirellulaceae</taxon>
        <taxon>Stieleria</taxon>
    </lineage>
</organism>
<reference evidence="2 3" key="1">
    <citation type="submission" date="2019-02" db="EMBL/GenBank/DDBJ databases">
        <title>Deep-cultivation of Planctomycetes and their phenomic and genomic characterization uncovers novel biology.</title>
        <authorList>
            <person name="Wiegand S."/>
            <person name="Jogler M."/>
            <person name="Boedeker C."/>
            <person name="Pinto D."/>
            <person name="Vollmers J."/>
            <person name="Rivas-Marin E."/>
            <person name="Kohn T."/>
            <person name="Peeters S.H."/>
            <person name="Heuer A."/>
            <person name="Rast P."/>
            <person name="Oberbeckmann S."/>
            <person name="Bunk B."/>
            <person name="Jeske O."/>
            <person name="Meyerdierks A."/>
            <person name="Storesund J.E."/>
            <person name="Kallscheuer N."/>
            <person name="Luecker S."/>
            <person name="Lage O.M."/>
            <person name="Pohl T."/>
            <person name="Merkel B.J."/>
            <person name="Hornburger P."/>
            <person name="Mueller R.-W."/>
            <person name="Bruemmer F."/>
            <person name="Labrenz M."/>
            <person name="Spormann A.M."/>
            <person name="Op den Camp H."/>
            <person name="Overmann J."/>
            <person name="Amann R."/>
            <person name="Jetten M.S.M."/>
            <person name="Mascher T."/>
            <person name="Medema M.H."/>
            <person name="Devos D.P."/>
            <person name="Kaster A.-K."/>
            <person name="Ovreas L."/>
            <person name="Rohde M."/>
            <person name="Galperin M.Y."/>
            <person name="Jogler C."/>
        </authorList>
    </citation>
    <scope>NUCLEOTIDE SEQUENCE [LARGE SCALE GENOMIC DNA]</scope>
    <source>
        <strain evidence="2 3">TBK1r</strain>
    </source>
</reference>
<evidence type="ECO:0000313" key="2">
    <source>
        <dbReference type="EMBL" id="QDV86445.1"/>
    </source>
</evidence>
<accession>A0ABX5XWQ0</accession>